<proteinExistence type="predicted"/>
<reference evidence="2 3" key="1">
    <citation type="submission" date="2018-12" db="EMBL/GenBank/DDBJ databases">
        <title>Complete Genome Sequence of the Corallopyronin A producing Myxobacterium Corallococcus coralloides B035.</title>
        <authorList>
            <person name="Bouhired S.M."/>
            <person name="Rupp O."/>
            <person name="Blom J."/>
            <person name="Schaeberle T.F."/>
            <person name="Kehraus S."/>
            <person name="Schiefer A."/>
            <person name="Pfarr K."/>
            <person name="Goesmann A."/>
            <person name="Hoerauf A."/>
            <person name="Koenig G.M."/>
        </authorList>
    </citation>
    <scope>NUCLEOTIDE SEQUENCE [LARGE SCALE GENOMIC DNA]</scope>
    <source>
        <strain evidence="2 3">B035</strain>
    </source>
</reference>
<sequence length="58" mass="6399">MESRSQPSPKKLTVSKESIRMLAQKQLSTEANMMPPQTDTSNPTSGHCCFDPTDTCLL</sequence>
<protein>
    <submittedName>
        <fullName evidence="2">Uncharacterized protein</fullName>
    </submittedName>
</protein>
<dbReference type="EMBL" id="CP034669">
    <property type="protein sequence ID" value="QAT84717.1"/>
    <property type="molecule type" value="Genomic_DNA"/>
</dbReference>
<feature type="region of interest" description="Disordered" evidence="1">
    <location>
        <begin position="27"/>
        <end position="50"/>
    </location>
</feature>
<dbReference type="AlphaFoldDB" id="A0A410RS36"/>
<dbReference type="Proteomes" id="UP000288758">
    <property type="component" value="Chromosome"/>
</dbReference>
<evidence type="ECO:0000313" key="2">
    <source>
        <dbReference type="EMBL" id="QAT84717.1"/>
    </source>
</evidence>
<organism evidence="2 3">
    <name type="scientific">Corallococcus coralloides</name>
    <name type="common">Myxococcus coralloides</name>
    <dbReference type="NCBI Taxonomy" id="184914"/>
    <lineage>
        <taxon>Bacteria</taxon>
        <taxon>Pseudomonadati</taxon>
        <taxon>Myxococcota</taxon>
        <taxon>Myxococcia</taxon>
        <taxon>Myxococcales</taxon>
        <taxon>Cystobacterineae</taxon>
        <taxon>Myxococcaceae</taxon>
        <taxon>Corallococcus</taxon>
    </lineage>
</organism>
<name>A0A410RS36_CORCK</name>
<feature type="compositionally biased region" description="Polar residues" evidence="1">
    <location>
        <begin position="27"/>
        <end position="45"/>
    </location>
</feature>
<evidence type="ECO:0000256" key="1">
    <source>
        <dbReference type="SAM" id="MobiDB-lite"/>
    </source>
</evidence>
<evidence type="ECO:0000313" key="3">
    <source>
        <dbReference type="Proteomes" id="UP000288758"/>
    </source>
</evidence>
<dbReference type="RefSeq" id="WP_164933221.1">
    <property type="nucleotide sequence ID" value="NZ_CP034669.1"/>
</dbReference>
<gene>
    <name evidence="2" type="ORF">EJ065_3150</name>
</gene>
<accession>A0A410RS36</accession>